<sequence>MKAKLAWIFGIVLAFVAVRAGPVAAAATQTAIQIDCVAADGQTFGAYDVTAQFWRTNPHGSALNSRMQQVARLRLTGQAPVAVRTVRAGRAEFLLPTHRAGANAVYLVRTLDAQNVQPVVVVLPVVRAGRVRSQLTVYPKAGAPGPPLPDTAGSPPEHPSLPNTFGGNLPQTDGQWHRWLLILGVIIGALALMVGVRVRIQREVDNDDDE</sequence>
<dbReference type="NCBIfam" id="TIGR01167">
    <property type="entry name" value="LPXTG_anchor"/>
    <property type="match status" value="1"/>
</dbReference>
<keyword evidence="2" id="KW-0812">Transmembrane</keyword>
<name>A0A0R1ZNA4_9LACO</name>
<keyword evidence="2" id="KW-1133">Transmembrane helix</keyword>
<keyword evidence="3" id="KW-0732">Signal</keyword>
<keyword evidence="6" id="KW-1185">Reference proteome</keyword>
<organism evidence="5 6">
    <name type="scientific">Lacticaseibacillus sharpeae JCM 1186 = DSM 20505</name>
    <dbReference type="NCBI Taxonomy" id="1291052"/>
    <lineage>
        <taxon>Bacteria</taxon>
        <taxon>Bacillati</taxon>
        <taxon>Bacillota</taxon>
        <taxon>Bacilli</taxon>
        <taxon>Lactobacillales</taxon>
        <taxon>Lactobacillaceae</taxon>
        <taxon>Lacticaseibacillus</taxon>
    </lineage>
</organism>
<dbReference type="AlphaFoldDB" id="A0A0R1ZNA4"/>
<dbReference type="EMBL" id="AYYO01000003">
    <property type="protein sequence ID" value="KRM56461.1"/>
    <property type="molecule type" value="Genomic_DNA"/>
</dbReference>
<evidence type="ECO:0000256" key="2">
    <source>
        <dbReference type="SAM" id="Phobius"/>
    </source>
</evidence>
<dbReference type="STRING" id="1291052.FC18_GL001935"/>
<evidence type="ECO:0000256" key="1">
    <source>
        <dbReference type="SAM" id="MobiDB-lite"/>
    </source>
</evidence>
<dbReference type="InterPro" id="IPR013783">
    <property type="entry name" value="Ig-like_fold"/>
</dbReference>
<accession>A0A0R1ZNA4</accession>
<feature type="transmembrane region" description="Helical" evidence="2">
    <location>
        <begin position="176"/>
        <end position="196"/>
    </location>
</feature>
<protein>
    <recommendedName>
        <fullName evidence="4">Gram-positive pilin subunit D1 N-terminal domain-containing protein</fullName>
    </recommendedName>
</protein>
<feature type="domain" description="Gram-positive pilin subunit D1 N-terminal" evidence="4">
    <location>
        <begin position="40"/>
        <end position="140"/>
    </location>
</feature>
<evidence type="ECO:0000259" key="4">
    <source>
        <dbReference type="Pfam" id="PF16555"/>
    </source>
</evidence>
<evidence type="ECO:0000256" key="3">
    <source>
        <dbReference type="SAM" id="SignalP"/>
    </source>
</evidence>
<comment type="caution">
    <text evidence="5">The sequence shown here is derived from an EMBL/GenBank/DDBJ whole genome shotgun (WGS) entry which is preliminary data.</text>
</comment>
<dbReference type="InterPro" id="IPR032364">
    <property type="entry name" value="GramPos_pilinD1_N"/>
</dbReference>
<reference evidence="5 6" key="1">
    <citation type="journal article" date="2015" name="Genome Announc.">
        <title>Expanding the biotechnology potential of lactobacilli through comparative genomics of 213 strains and associated genera.</title>
        <authorList>
            <person name="Sun Z."/>
            <person name="Harris H.M."/>
            <person name="McCann A."/>
            <person name="Guo C."/>
            <person name="Argimon S."/>
            <person name="Zhang W."/>
            <person name="Yang X."/>
            <person name="Jeffery I.B."/>
            <person name="Cooney J.C."/>
            <person name="Kagawa T.F."/>
            <person name="Liu W."/>
            <person name="Song Y."/>
            <person name="Salvetti E."/>
            <person name="Wrobel A."/>
            <person name="Rasinkangas P."/>
            <person name="Parkhill J."/>
            <person name="Rea M.C."/>
            <person name="O'Sullivan O."/>
            <person name="Ritari J."/>
            <person name="Douillard F.P."/>
            <person name="Paul Ross R."/>
            <person name="Yang R."/>
            <person name="Briner A.E."/>
            <person name="Felis G.E."/>
            <person name="de Vos W.M."/>
            <person name="Barrangou R."/>
            <person name="Klaenhammer T.R."/>
            <person name="Caufield P.W."/>
            <person name="Cui Y."/>
            <person name="Zhang H."/>
            <person name="O'Toole P.W."/>
        </authorList>
    </citation>
    <scope>NUCLEOTIDE SEQUENCE [LARGE SCALE GENOMIC DNA]</scope>
    <source>
        <strain evidence="5 6">DSM 20505</strain>
    </source>
</reference>
<keyword evidence="2" id="KW-0472">Membrane</keyword>
<evidence type="ECO:0000313" key="5">
    <source>
        <dbReference type="EMBL" id="KRM56461.1"/>
    </source>
</evidence>
<dbReference type="PATRIC" id="fig|1291052.5.peg.1998"/>
<gene>
    <name evidence="5" type="ORF">FC18_GL001935</name>
</gene>
<dbReference type="RefSeq" id="WP_054676687.1">
    <property type="nucleotide sequence ID" value="NZ_AYYO01000003.1"/>
</dbReference>
<feature type="chain" id="PRO_5039426715" description="Gram-positive pilin subunit D1 N-terminal domain-containing protein" evidence="3">
    <location>
        <begin position="26"/>
        <end position="210"/>
    </location>
</feature>
<feature type="region of interest" description="Disordered" evidence="1">
    <location>
        <begin position="139"/>
        <end position="168"/>
    </location>
</feature>
<dbReference type="Gene3D" id="2.60.40.10">
    <property type="entry name" value="Immunoglobulins"/>
    <property type="match status" value="1"/>
</dbReference>
<evidence type="ECO:0000313" key="6">
    <source>
        <dbReference type="Proteomes" id="UP000051679"/>
    </source>
</evidence>
<feature type="signal peptide" evidence="3">
    <location>
        <begin position="1"/>
        <end position="25"/>
    </location>
</feature>
<proteinExistence type="predicted"/>
<dbReference type="Proteomes" id="UP000051679">
    <property type="component" value="Unassembled WGS sequence"/>
</dbReference>
<dbReference type="Pfam" id="PF16555">
    <property type="entry name" value="GramPos_pilinD1"/>
    <property type="match status" value="1"/>
</dbReference>